<evidence type="ECO:0000259" key="1">
    <source>
        <dbReference type="Pfam" id="PF14687"/>
    </source>
</evidence>
<accession>A0A9P0CMB3</accession>
<proteinExistence type="predicted"/>
<evidence type="ECO:0000313" key="3">
    <source>
        <dbReference type="EMBL" id="CAH1104251.1"/>
    </source>
</evidence>
<dbReference type="Pfam" id="PF14687">
    <property type="entry name" value="DUF4460"/>
    <property type="match status" value="1"/>
</dbReference>
<feature type="domain" description="DUF4460" evidence="1">
    <location>
        <begin position="39"/>
        <end position="136"/>
    </location>
</feature>
<dbReference type="Pfam" id="PF14688">
    <property type="entry name" value="DUF4461"/>
    <property type="match status" value="1"/>
</dbReference>
<sequence>MSKLSVKEVNHGIFKLRMLRNLQNLLLSTSIRIPQICSRNFTSTEVSTALRPFYFSVHPDLFGQYPSERSINETSLQQLSSILENIQASKPVRPANLSFYIKDKSNKNVTFRLIKIRLNGNDIRSTLTTILKSCGLPTDYVDSIIPPPQVVQNYNMKVKYANDIDFTKMNENHPIYAHVKMQRDIKEAQENLKLNNYLAKNFSDALEKSKKGDIHREEAIRLQEIITEKLQVKELRWDCQWNDEHRKGCLFSFDSLIEQHPIIKQILKGRILVFTSFFTGVSLDGHIMLNSGEVRHNWLDFIQNIDRYDAALRRIPAFEKSLSHVLRKIKVGRRKFMPKIVAGQYEQNLRQITTSLSDYVGGKPFPKEWPLTLEGFEIVVETEAGPLMVSPTGQFIVPATIPGSLLVNFITNNLEDASQKITDYKSDKHLERALVKTCMEELQLEILVKEDNITPDLMIKCCNKLLDNKNFISPYTKDLRLNISTYYSVLSDGLVCIPWNFIL</sequence>
<dbReference type="InterPro" id="IPR028031">
    <property type="entry name" value="DUF4460"/>
</dbReference>
<name>A0A9P0CMB3_9CUCU</name>
<evidence type="ECO:0000313" key="4">
    <source>
        <dbReference type="Proteomes" id="UP001153636"/>
    </source>
</evidence>
<dbReference type="EMBL" id="OV651828">
    <property type="protein sequence ID" value="CAH1104251.1"/>
    <property type="molecule type" value="Genomic_DNA"/>
</dbReference>
<dbReference type="PANTHER" id="PTHR31596:SF1">
    <property type="entry name" value="T-CELL ACTIVATION INHIBITOR, MITOCHONDRIAL"/>
    <property type="match status" value="1"/>
</dbReference>
<dbReference type="InterPro" id="IPR027989">
    <property type="entry name" value="DUF4461"/>
</dbReference>
<feature type="domain" description="DUF4461" evidence="2">
    <location>
        <begin position="193"/>
        <end position="501"/>
    </location>
</feature>
<dbReference type="InterPro" id="IPR027986">
    <property type="entry name" value="TCAIM"/>
</dbReference>
<evidence type="ECO:0008006" key="5">
    <source>
        <dbReference type="Google" id="ProtNLM"/>
    </source>
</evidence>
<organism evidence="3 4">
    <name type="scientific">Psylliodes chrysocephalus</name>
    <dbReference type="NCBI Taxonomy" id="3402493"/>
    <lineage>
        <taxon>Eukaryota</taxon>
        <taxon>Metazoa</taxon>
        <taxon>Ecdysozoa</taxon>
        <taxon>Arthropoda</taxon>
        <taxon>Hexapoda</taxon>
        <taxon>Insecta</taxon>
        <taxon>Pterygota</taxon>
        <taxon>Neoptera</taxon>
        <taxon>Endopterygota</taxon>
        <taxon>Coleoptera</taxon>
        <taxon>Polyphaga</taxon>
        <taxon>Cucujiformia</taxon>
        <taxon>Chrysomeloidea</taxon>
        <taxon>Chrysomelidae</taxon>
        <taxon>Galerucinae</taxon>
        <taxon>Alticini</taxon>
        <taxon>Psylliodes</taxon>
    </lineage>
</organism>
<dbReference type="GO" id="GO:0005739">
    <property type="term" value="C:mitochondrion"/>
    <property type="evidence" value="ECO:0007669"/>
    <property type="project" value="TreeGrafter"/>
</dbReference>
<dbReference type="Proteomes" id="UP001153636">
    <property type="component" value="Chromosome 16"/>
</dbReference>
<reference evidence="3" key="1">
    <citation type="submission" date="2022-01" db="EMBL/GenBank/DDBJ databases">
        <authorList>
            <person name="King R."/>
        </authorList>
    </citation>
    <scope>NUCLEOTIDE SEQUENCE</scope>
</reference>
<keyword evidence="4" id="KW-1185">Reference proteome</keyword>
<dbReference type="AlphaFoldDB" id="A0A9P0CMB3"/>
<evidence type="ECO:0000259" key="2">
    <source>
        <dbReference type="Pfam" id="PF14688"/>
    </source>
</evidence>
<dbReference type="PANTHER" id="PTHR31596">
    <property type="entry name" value="T-CELL ACTIVATION INHIBITOR, MITOCHONDRIAL"/>
    <property type="match status" value="1"/>
</dbReference>
<dbReference type="OrthoDB" id="4238at2759"/>
<protein>
    <recommendedName>
        <fullName evidence="5">T-cell activation inhibitor, mitochondrial</fullName>
    </recommendedName>
</protein>
<gene>
    <name evidence="3" type="ORF">PSYICH_LOCUS5183</name>
</gene>